<evidence type="ECO:0000256" key="3">
    <source>
        <dbReference type="ARBA" id="ARBA00022737"/>
    </source>
</evidence>
<keyword evidence="4" id="KW-0472">Membrane</keyword>
<dbReference type="InterPro" id="IPR050541">
    <property type="entry name" value="LRR_TM_domain-containing"/>
</dbReference>
<dbReference type="PROSITE" id="PS51450">
    <property type="entry name" value="LRR"/>
    <property type="match status" value="5"/>
</dbReference>
<proteinExistence type="predicted"/>
<gene>
    <name evidence="6" type="ORF">BINO364_LOCUS1985</name>
</gene>
<dbReference type="InterPro" id="IPR001611">
    <property type="entry name" value="Leu-rich_rpt"/>
</dbReference>
<keyword evidence="3" id="KW-0677">Repeat</keyword>
<accession>A0A8J9U700</accession>
<name>A0A8J9U700_9NEOP</name>
<evidence type="ECO:0000313" key="7">
    <source>
        <dbReference type="Proteomes" id="UP000838878"/>
    </source>
</evidence>
<dbReference type="SMART" id="SM00369">
    <property type="entry name" value="LRR_TYP"/>
    <property type="match status" value="8"/>
</dbReference>
<keyword evidence="2" id="KW-0732">Signal</keyword>
<feature type="domain" description="LRRCT" evidence="5">
    <location>
        <begin position="269"/>
        <end position="321"/>
    </location>
</feature>
<dbReference type="InterPro" id="IPR032675">
    <property type="entry name" value="LRR_dom_sf"/>
</dbReference>
<organism evidence="6 7">
    <name type="scientific">Brenthis ino</name>
    <name type="common">lesser marbled fritillary</name>
    <dbReference type="NCBI Taxonomy" id="405034"/>
    <lineage>
        <taxon>Eukaryota</taxon>
        <taxon>Metazoa</taxon>
        <taxon>Ecdysozoa</taxon>
        <taxon>Arthropoda</taxon>
        <taxon>Hexapoda</taxon>
        <taxon>Insecta</taxon>
        <taxon>Pterygota</taxon>
        <taxon>Neoptera</taxon>
        <taxon>Endopterygota</taxon>
        <taxon>Lepidoptera</taxon>
        <taxon>Glossata</taxon>
        <taxon>Ditrysia</taxon>
        <taxon>Papilionoidea</taxon>
        <taxon>Nymphalidae</taxon>
        <taxon>Heliconiinae</taxon>
        <taxon>Argynnini</taxon>
        <taxon>Brenthis</taxon>
    </lineage>
</organism>
<dbReference type="EMBL" id="OV170230">
    <property type="protein sequence ID" value="CAH0714996.1"/>
    <property type="molecule type" value="Genomic_DNA"/>
</dbReference>
<dbReference type="PRINTS" id="PR00019">
    <property type="entry name" value="LEURICHRPT"/>
</dbReference>
<evidence type="ECO:0000313" key="6">
    <source>
        <dbReference type="EMBL" id="CAH0714996.1"/>
    </source>
</evidence>
<feature type="non-terminal residue" evidence="6">
    <location>
        <position position="684"/>
    </location>
</feature>
<evidence type="ECO:0000256" key="4">
    <source>
        <dbReference type="SAM" id="Phobius"/>
    </source>
</evidence>
<reference evidence="6" key="1">
    <citation type="submission" date="2021-12" db="EMBL/GenBank/DDBJ databases">
        <authorList>
            <person name="Martin H S."/>
        </authorList>
    </citation>
    <scope>NUCLEOTIDE SEQUENCE</scope>
</reference>
<evidence type="ECO:0000259" key="5">
    <source>
        <dbReference type="SMART" id="SM00082"/>
    </source>
</evidence>
<dbReference type="Gene3D" id="3.80.10.10">
    <property type="entry name" value="Ribonuclease Inhibitor"/>
    <property type="match status" value="2"/>
</dbReference>
<evidence type="ECO:0000256" key="1">
    <source>
        <dbReference type="ARBA" id="ARBA00022614"/>
    </source>
</evidence>
<evidence type="ECO:0000256" key="2">
    <source>
        <dbReference type="ARBA" id="ARBA00022729"/>
    </source>
</evidence>
<dbReference type="OrthoDB" id="2151624at2759"/>
<dbReference type="Pfam" id="PF13855">
    <property type="entry name" value="LRR_8"/>
    <property type="match status" value="3"/>
</dbReference>
<protein>
    <recommendedName>
        <fullName evidence="5">LRRCT domain-containing protein</fullName>
    </recommendedName>
</protein>
<sequence>MDGDIKRVQQGAFSSISSTLLALGLPNNQLPSVPTEALVYLTFLDRLDLSNNKIHTLDPNSFKGIQNLTYLDISDNQLTSISVGAFEPLSKLTVLRLRGNLLKVSALTALKAAHVLKELDVSSNALEGPVGPNTVPTLSFLETLHLSDNTFASIRRGALSGLTNLTHLNLHNNQIDVLEDYAFKHLSNLSNLDLSHNEIVAVSGASLAQLINLVRLDLSHNFLRSLSAEPLKALHHLSELLLHDNDISMIEDGALLQHKDLRQFTIEDNPLNCDCLMAGFARWLREAKNLPQSDKSAAVCATPPHLEGALISRLSKNKLCDDEHIDTNAKINEDVIYDYNKVIENTIDDKDDVYSDKQDGLDDDMYDDELEVPAEEDLPISKAKVRLLDAWFDDEEVHLSWALEPSSSHRYRCTGVTASKSGGLPKHIACHRAAPANIVLRGLKIDPVEKYTFCIALEEMDSKDMPVALVLGCGAPQLVRQRAEYITARPSPITVADRETLRVSEVRSNVTSDGLLTVLISVMGISKSQFSRTQRVLTPETRFLPLYNCYIVLAVLSRGSLVAQKDTPCQETLEVSMEGFIRGPYEVCASISKFKVSEIQPICVVPQLLEIGSLEIKSGFKNLNSALIGVALGLMIIVIGLVWFVRKMLKKPSEFQSHRCFRPEPMPEENLRASYVMLTATSKV</sequence>
<dbReference type="SUPFAM" id="SSF52058">
    <property type="entry name" value="L domain-like"/>
    <property type="match status" value="1"/>
</dbReference>
<keyword evidence="4" id="KW-1133">Transmembrane helix</keyword>
<dbReference type="InterPro" id="IPR003591">
    <property type="entry name" value="Leu-rich_rpt_typical-subtyp"/>
</dbReference>
<keyword evidence="1" id="KW-0433">Leucine-rich repeat</keyword>
<dbReference type="GO" id="GO:0005886">
    <property type="term" value="C:plasma membrane"/>
    <property type="evidence" value="ECO:0007669"/>
    <property type="project" value="TreeGrafter"/>
</dbReference>
<dbReference type="InterPro" id="IPR000483">
    <property type="entry name" value="Cys-rich_flank_reg_C"/>
</dbReference>
<feature type="transmembrane region" description="Helical" evidence="4">
    <location>
        <begin position="626"/>
        <end position="645"/>
    </location>
</feature>
<dbReference type="SMART" id="SM00365">
    <property type="entry name" value="LRR_SD22"/>
    <property type="match status" value="6"/>
</dbReference>
<dbReference type="Proteomes" id="UP000838878">
    <property type="component" value="Chromosome 10"/>
</dbReference>
<keyword evidence="7" id="KW-1185">Reference proteome</keyword>
<dbReference type="PANTHER" id="PTHR24369">
    <property type="entry name" value="ANTIGEN BSP, PUTATIVE-RELATED"/>
    <property type="match status" value="1"/>
</dbReference>
<keyword evidence="4" id="KW-0812">Transmembrane</keyword>
<dbReference type="FunFam" id="3.80.10.10:FF:001164">
    <property type="entry name" value="GH01279p"/>
    <property type="match status" value="1"/>
</dbReference>
<dbReference type="AlphaFoldDB" id="A0A8J9U700"/>
<dbReference type="PANTHER" id="PTHR24369:SF210">
    <property type="entry name" value="CHAOPTIN-RELATED"/>
    <property type="match status" value="1"/>
</dbReference>
<dbReference type="SMART" id="SM00082">
    <property type="entry name" value="LRRCT"/>
    <property type="match status" value="1"/>
</dbReference>